<accession>A0ACC1T2K2</accession>
<comment type="caution">
    <text evidence="1">The sequence shown here is derived from an EMBL/GenBank/DDBJ whole genome shotgun (WGS) entry which is preliminary data.</text>
</comment>
<evidence type="ECO:0000313" key="1">
    <source>
        <dbReference type="EMBL" id="KAJ3551870.1"/>
    </source>
</evidence>
<reference evidence="1" key="1">
    <citation type="submission" date="2022-07" db="EMBL/GenBank/DDBJ databases">
        <title>Genome Sequence of Phlebia brevispora.</title>
        <authorList>
            <person name="Buettner E."/>
        </authorList>
    </citation>
    <scope>NUCLEOTIDE SEQUENCE</scope>
    <source>
        <strain evidence="1">MPL23</strain>
    </source>
</reference>
<keyword evidence="2" id="KW-1185">Reference proteome</keyword>
<gene>
    <name evidence="1" type="ORF">NM688_g4459</name>
</gene>
<sequence>MPTTRSKSNNSKHVDTNGTNATVPAEAPGTQTNQDEHQDTVGMIEGHLSGLMRNMKTLRREITELRKRNADLEEELNNAREEVENVLQPRKGAKGRVGVRELQKKVNELKVQVRELEKTHTRDKKKIAKLHATELKRDAQELQDDAEFEIGDSAHKMRKLLRQFHDIMAATALETEEECAVCMSPMEVEKARSFPCEHTFCEDCTTKIAGDSEIVRCPSCRKETPRDELEVVQYTATTQWDALLSVATRWAKMDRGRGEDTSDEEASEVFIDDDDQSDGGDAENAGEEAPPINPLESSPEPDMNGEQTDEDGVGPASTSQTSRIIRRITSPPEDSAGPGDRDPTQAVEAERPSTPDAPLTSSQPGYLESPAAEKRKRMEELAQLRALKRHRR</sequence>
<evidence type="ECO:0000313" key="2">
    <source>
        <dbReference type="Proteomes" id="UP001148662"/>
    </source>
</evidence>
<organism evidence="1 2">
    <name type="scientific">Phlebia brevispora</name>
    <dbReference type="NCBI Taxonomy" id="194682"/>
    <lineage>
        <taxon>Eukaryota</taxon>
        <taxon>Fungi</taxon>
        <taxon>Dikarya</taxon>
        <taxon>Basidiomycota</taxon>
        <taxon>Agaricomycotina</taxon>
        <taxon>Agaricomycetes</taxon>
        <taxon>Polyporales</taxon>
        <taxon>Meruliaceae</taxon>
        <taxon>Phlebia</taxon>
    </lineage>
</organism>
<dbReference type="EMBL" id="JANHOG010000740">
    <property type="protein sequence ID" value="KAJ3551870.1"/>
    <property type="molecule type" value="Genomic_DNA"/>
</dbReference>
<name>A0ACC1T2K2_9APHY</name>
<protein>
    <submittedName>
        <fullName evidence="1">Uncharacterized protein</fullName>
    </submittedName>
</protein>
<proteinExistence type="predicted"/>
<dbReference type="Proteomes" id="UP001148662">
    <property type="component" value="Unassembled WGS sequence"/>
</dbReference>